<feature type="compositionally biased region" description="Low complexity" evidence="1">
    <location>
        <begin position="330"/>
        <end position="346"/>
    </location>
</feature>
<dbReference type="AlphaFoldDB" id="A0A1H3PN21"/>
<evidence type="ECO:0000313" key="2">
    <source>
        <dbReference type="EMBL" id="SDZ02652.1"/>
    </source>
</evidence>
<accession>A0A1H3PN21</accession>
<evidence type="ECO:0008006" key="4">
    <source>
        <dbReference type="Google" id="ProtNLM"/>
    </source>
</evidence>
<organism evidence="2 3">
    <name type="scientific">Herbiconiux ginsengi</name>
    <dbReference type="NCBI Taxonomy" id="381665"/>
    <lineage>
        <taxon>Bacteria</taxon>
        <taxon>Bacillati</taxon>
        <taxon>Actinomycetota</taxon>
        <taxon>Actinomycetes</taxon>
        <taxon>Micrococcales</taxon>
        <taxon>Microbacteriaceae</taxon>
        <taxon>Herbiconiux</taxon>
    </lineage>
</organism>
<dbReference type="STRING" id="381665.SAMN05216554_2000"/>
<dbReference type="SUPFAM" id="SSF56112">
    <property type="entry name" value="Protein kinase-like (PK-like)"/>
    <property type="match status" value="1"/>
</dbReference>
<name>A0A1H3PN21_9MICO</name>
<feature type="region of interest" description="Disordered" evidence="1">
    <location>
        <begin position="330"/>
        <end position="375"/>
    </location>
</feature>
<protein>
    <recommendedName>
        <fullName evidence="4">Protein kinase domain-containing protein</fullName>
    </recommendedName>
</protein>
<feature type="region of interest" description="Disordered" evidence="1">
    <location>
        <begin position="211"/>
        <end position="244"/>
    </location>
</feature>
<proteinExistence type="predicted"/>
<reference evidence="2 3" key="1">
    <citation type="submission" date="2016-10" db="EMBL/GenBank/DDBJ databases">
        <authorList>
            <person name="de Groot N.N."/>
        </authorList>
    </citation>
    <scope>NUCLEOTIDE SEQUENCE [LARGE SCALE GENOMIC DNA]</scope>
    <source>
        <strain evidence="2 3">CGMCC 4.3491</strain>
    </source>
</reference>
<dbReference type="Proteomes" id="UP000198891">
    <property type="component" value="Unassembled WGS sequence"/>
</dbReference>
<gene>
    <name evidence="2" type="ORF">SAMN05216554_2000</name>
</gene>
<dbReference type="RefSeq" id="WP_092552646.1">
    <property type="nucleotide sequence ID" value="NZ_FNPZ01000002.1"/>
</dbReference>
<dbReference type="OrthoDB" id="5125808at2"/>
<evidence type="ECO:0000313" key="3">
    <source>
        <dbReference type="Proteomes" id="UP000198891"/>
    </source>
</evidence>
<dbReference type="InterPro" id="IPR011009">
    <property type="entry name" value="Kinase-like_dom_sf"/>
</dbReference>
<evidence type="ECO:0000256" key="1">
    <source>
        <dbReference type="SAM" id="MobiDB-lite"/>
    </source>
</evidence>
<keyword evidence="3" id="KW-1185">Reference proteome</keyword>
<dbReference type="EMBL" id="FNPZ01000002">
    <property type="protein sequence ID" value="SDZ02652.1"/>
    <property type="molecule type" value="Genomic_DNA"/>
</dbReference>
<sequence>MTLGTSPPALSALGPAVAGYRLHELIGVGESANVYAGVLDVGDGGADVAGSDPVAVKLCLTSGADPVAGEFGRETECRVLALRPIAAMPRLLDLGTTERGELVMVMTLCRGRPGSSPVPRAGRPAVDPGELSRLVDELHEAGVAHGGLDADAVLVGDDGDHSLVGFRSARFAGEAGFDALVGDDLRAVAVFTRGRGIVAFSRRSWTGGEVELRDPVVTPRAGRQDSPGEGSASHDSGSSTSGLDEAWRWTDGAVEEPGHELAFLETVEPAVLALRESAAALRGLVRRRSAGAMAPRRRRILAAAGVLVVAAAVAGCLLIPANGHAAAEAGDESSAAESSARGEAPGVTGSPSGVTLQGEEAGSAGPPSAIESDDPVRAASALLDRRRECLRTDEPRCLDAVDQWNAPALLADQEIARATAPSDDPLASITGVELVERIGATALLRGTIEGASPPETTKPVSLLVMRGETGWRLRSYRVGRGPD</sequence>
<feature type="compositionally biased region" description="Low complexity" evidence="1">
    <location>
        <begin position="228"/>
        <end position="242"/>
    </location>
</feature>